<sequence length="190" mass="21438">QVGDLVARRLVDVPVHTQFVHVTVPLEMDDVQRWLGDRFVSLYVVANFDGENLAVLPDDEDSTLKLMSLAMRVAGVPRRKKRQAHCTPEMAEKGCCLYELVVDFDQIGWKFIIAPLKYNAYMCSGDCTYSRKDTVYGQLDASSRLQATNYSNSCCHPDSYDPLDVIYLNDKNEVITTKIPNMLVTKCTCG</sequence>
<accession>A0AAV5VMT2</accession>
<dbReference type="PROSITE" id="PS51362">
    <property type="entry name" value="TGF_BETA_2"/>
    <property type="match status" value="1"/>
</dbReference>
<dbReference type="InterPro" id="IPR001839">
    <property type="entry name" value="TGF-b_C"/>
</dbReference>
<evidence type="ECO:0000256" key="4">
    <source>
        <dbReference type="ARBA" id="ARBA00023030"/>
    </source>
</evidence>
<comment type="similarity">
    <text evidence="2 6">Belongs to the TGF-beta family.</text>
</comment>
<dbReference type="Pfam" id="PF00019">
    <property type="entry name" value="TGF_beta"/>
    <property type="match status" value="1"/>
</dbReference>
<dbReference type="CDD" id="cd19378">
    <property type="entry name" value="TGF_beta_DAF7"/>
    <property type="match status" value="1"/>
</dbReference>
<dbReference type="GO" id="GO:0005125">
    <property type="term" value="F:cytokine activity"/>
    <property type="evidence" value="ECO:0007669"/>
    <property type="project" value="TreeGrafter"/>
</dbReference>
<comment type="subcellular location">
    <subcellularLocation>
        <location evidence="1">Secreted</location>
    </subcellularLocation>
</comment>
<evidence type="ECO:0000256" key="3">
    <source>
        <dbReference type="ARBA" id="ARBA00022525"/>
    </source>
</evidence>
<dbReference type="SMART" id="SM00204">
    <property type="entry name" value="TGFB"/>
    <property type="match status" value="1"/>
</dbReference>
<evidence type="ECO:0000256" key="6">
    <source>
        <dbReference type="RuleBase" id="RU000354"/>
    </source>
</evidence>
<keyword evidence="4 6" id="KW-0339">Growth factor</keyword>
<evidence type="ECO:0000256" key="1">
    <source>
        <dbReference type="ARBA" id="ARBA00004613"/>
    </source>
</evidence>
<dbReference type="PROSITE" id="PS00250">
    <property type="entry name" value="TGF_BETA_1"/>
    <property type="match status" value="1"/>
</dbReference>
<evidence type="ECO:0000313" key="9">
    <source>
        <dbReference type="Proteomes" id="UP001432322"/>
    </source>
</evidence>
<dbReference type="PANTHER" id="PTHR11848:SF303">
    <property type="entry name" value="DAUER LARVA DEVELOPMENT REGULATORY GROWTH FACTOR DAF-7"/>
    <property type="match status" value="1"/>
</dbReference>
<organism evidence="8 9">
    <name type="scientific">Pristionchus fissidentatus</name>
    <dbReference type="NCBI Taxonomy" id="1538716"/>
    <lineage>
        <taxon>Eukaryota</taxon>
        <taxon>Metazoa</taxon>
        <taxon>Ecdysozoa</taxon>
        <taxon>Nematoda</taxon>
        <taxon>Chromadorea</taxon>
        <taxon>Rhabditida</taxon>
        <taxon>Rhabditina</taxon>
        <taxon>Diplogasteromorpha</taxon>
        <taxon>Diplogasteroidea</taxon>
        <taxon>Neodiplogasteridae</taxon>
        <taxon>Pristionchus</taxon>
    </lineage>
</organism>
<dbReference type="InterPro" id="IPR029034">
    <property type="entry name" value="Cystine-knot_cytokine"/>
</dbReference>
<feature type="non-terminal residue" evidence="8">
    <location>
        <position position="1"/>
    </location>
</feature>
<feature type="domain" description="TGF-beta family profile" evidence="7">
    <location>
        <begin position="79"/>
        <end position="190"/>
    </location>
</feature>
<keyword evidence="5" id="KW-1015">Disulfide bond</keyword>
<keyword evidence="9" id="KW-1185">Reference proteome</keyword>
<evidence type="ECO:0000256" key="2">
    <source>
        <dbReference type="ARBA" id="ARBA00006656"/>
    </source>
</evidence>
<comment type="caution">
    <text evidence="8">The sequence shown here is derived from an EMBL/GenBank/DDBJ whole genome shotgun (WGS) entry which is preliminary data.</text>
</comment>
<dbReference type="GO" id="GO:0008083">
    <property type="term" value="F:growth factor activity"/>
    <property type="evidence" value="ECO:0007669"/>
    <property type="project" value="UniProtKB-KW"/>
</dbReference>
<dbReference type="GO" id="GO:0005615">
    <property type="term" value="C:extracellular space"/>
    <property type="evidence" value="ECO:0007669"/>
    <property type="project" value="TreeGrafter"/>
</dbReference>
<dbReference type="SUPFAM" id="SSF57501">
    <property type="entry name" value="Cystine-knot cytokines"/>
    <property type="match status" value="1"/>
</dbReference>
<name>A0AAV5VMT2_9BILA</name>
<evidence type="ECO:0000313" key="8">
    <source>
        <dbReference type="EMBL" id="GMT19941.1"/>
    </source>
</evidence>
<dbReference type="Gene3D" id="2.10.90.10">
    <property type="entry name" value="Cystine-knot cytokines"/>
    <property type="match status" value="1"/>
</dbReference>
<proteinExistence type="inferred from homology"/>
<dbReference type="InterPro" id="IPR017948">
    <property type="entry name" value="TGFb_CS"/>
</dbReference>
<reference evidence="8" key="1">
    <citation type="submission" date="2023-10" db="EMBL/GenBank/DDBJ databases">
        <title>Genome assembly of Pristionchus species.</title>
        <authorList>
            <person name="Yoshida K."/>
            <person name="Sommer R.J."/>
        </authorList>
    </citation>
    <scope>NUCLEOTIDE SEQUENCE</scope>
    <source>
        <strain evidence="8">RS5133</strain>
    </source>
</reference>
<evidence type="ECO:0000259" key="7">
    <source>
        <dbReference type="PROSITE" id="PS51362"/>
    </source>
</evidence>
<evidence type="ECO:0000256" key="5">
    <source>
        <dbReference type="ARBA" id="ARBA00023157"/>
    </source>
</evidence>
<dbReference type="EMBL" id="BTSY01000003">
    <property type="protein sequence ID" value="GMT19941.1"/>
    <property type="molecule type" value="Genomic_DNA"/>
</dbReference>
<protein>
    <recommendedName>
        <fullName evidence="7">TGF-beta family profile domain-containing protein</fullName>
    </recommendedName>
</protein>
<dbReference type="AlphaFoldDB" id="A0AAV5VMT2"/>
<dbReference type="Proteomes" id="UP001432322">
    <property type="component" value="Unassembled WGS sequence"/>
</dbReference>
<keyword evidence="3" id="KW-0964">Secreted</keyword>
<gene>
    <name evidence="8" type="ORF">PFISCL1PPCAC_11238</name>
</gene>
<dbReference type="PANTHER" id="PTHR11848">
    <property type="entry name" value="TGF-BETA FAMILY"/>
    <property type="match status" value="1"/>
</dbReference>
<dbReference type="InterPro" id="IPR015615">
    <property type="entry name" value="TGF-beta-rel"/>
</dbReference>